<organism evidence="1 2">
    <name type="scientific">Anisodus acutangulus</name>
    <dbReference type="NCBI Taxonomy" id="402998"/>
    <lineage>
        <taxon>Eukaryota</taxon>
        <taxon>Viridiplantae</taxon>
        <taxon>Streptophyta</taxon>
        <taxon>Embryophyta</taxon>
        <taxon>Tracheophyta</taxon>
        <taxon>Spermatophyta</taxon>
        <taxon>Magnoliopsida</taxon>
        <taxon>eudicotyledons</taxon>
        <taxon>Gunneridae</taxon>
        <taxon>Pentapetalae</taxon>
        <taxon>asterids</taxon>
        <taxon>lamiids</taxon>
        <taxon>Solanales</taxon>
        <taxon>Solanaceae</taxon>
        <taxon>Solanoideae</taxon>
        <taxon>Hyoscyameae</taxon>
        <taxon>Anisodus</taxon>
    </lineage>
</organism>
<sequence length="205" mass="22039">MEEGLHQALMLKFSLDSIDMQEMRKLLPIQLGTQDRCLIGWLARSTYLGRKISGTEVAKSSKGVAINIAATDDSGQQLSASNIDKIGATPRVVVDASLADSGQKLIAIGDVEATESSAQHIANFAGLGSDEQGRLTTENSTDLQAVISSGIKKKFATYGDEIIEQCDSLQVKKMGARHKNMEIVAASKLVDFQAETFSDEEDNTS</sequence>
<accession>A0A9Q1LHP4</accession>
<evidence type="ECO:0000313" key="1">
    <source>
        <dbReference type="EMBL" id="KAJ8537601.1"/>
    </source>
</evidence>
<dbReference type="OrthoDB" id="10287296at2759"/>
<name>A0A9Q1LHP4_9SOLA</name>
<dbReference type="Proteomes" id="UP001152561">
    <property type="component" value="Unassembled WGS sequence"/>
</dbReference>
<comment type="caution">
    <text evidence="1">The sequence shown here is derived from an EMBL/GenBank/DDBJ whole genome shotgun (WGS) entry which is preliminary data.</text>
</comment>
<evidence type="ECO:0000313" key="2">
    <source>
        <dbReference type="Proteomes" id="UP001152561"/>
    </source>
</evidence>
<dbReference type="EMBL" id="JAJAGQ010000017">
    <property type="protein sequence ID" value="KAJ8537601.1"/>
    <property type="molecule type" value="Genomic_DNA"/>
</dbReference>
<protein>
    <submittedName>
        <fullName evidence="1">Uncharacterized protein</fullName>
    </submittedName>
</protein>
<reference evidence="2" key="1">
    <citation type="journal article" date="2023" name="Proc. Natl. Acad. Sci. U.S.A.">
        <title>Genomic and structural basis for evolution of tropane alkaloid biosynthesis.</title>
        <authorList>
            <person name="Wanga Y.-J."/>
            <person name="Taina T."/>
            <person name="Yua J.-Y."/>
            <person name="Lia J."/>
            <person name="Xua B."/>
            <person name="Chenc J."/>
            <person name="D'Auriad J.C."/>
            <person name="Huanga J.-P."/>
            <person name="Huanga S.-X."/>
        </authorList>
    </citation>
    <scope>NUCLEOTIDE SEQUENCE [LARGE SCALE GENOMIC DNA]</scope>
    <source>
        <strain evidence="2">cv. KIB-2019</strain>
    </source>
</reference>
<dbReference type="AlphaFoldDB" id="A0A9Q1LHP4"/>
<proteinExistence type="predicted"/>
<gene>
    <name evidence="1" type="ORF">K7X08_000011</name>
</gene>
<keyword evidence="2" id="KW-1185">Reference proteome</keyword>